<evidence type="ECO:0000256" key="6">
    <source>
        <dbReference type="ARBA" id="ARBA00023006"/>
    </source>
</evidence>
<reference evidence="8" key="1">
    <citation type="submission" date="2020-07" db="EMBL/GenBank/DDBJ databases">
        <title>Draft Genome Sequence of a Deep-Sea Yeast, Naganishia (Cryptococcus) liquefaciens strain N6.</title>
        <authorList>
            <person name="Han Y.W."/>
            <person name="Kajitani R."/>
            <person name="Morimoto H."/>
            <person name="Parhat M."/>
            <person name="Tsubouchi H."/>
            <person name="Bakenova O."/>
            <person name="Ogata M."/>
            <person name="Argunhan B."/>
            <person name="Aoki R."/>
            <person name="Kajiwara S."/>
            <person name="Itoh T."/>
            <person name="Iwasaki H."/>
        </authorList>
    </citation>
    <scope>NUCLEOTIDE SEQUENCE</scope>
    <source>
        <strain evidence="8">N6</strain>
    </source>
</reference>
<comment type="similarity">
    <text evidence="1">Belongs to the ATG10 family.</text>
</comment>
<keyword evidence="5" id="KW-0813">Transport</keyword>
<dbReference type="GO" id="GO:0032446">
    <property type="term" value="P:protein modification by small protein conjugation"/>
    <property type="evidence" value="ECO:0007669"/>
    <property type="project" value="TreeGrafter"/>
</dbReference>
<dbReference type="AlphaFoldDB" id="A0A8H3TVI5"/>
<keyword evidence="4" id="KW-0833">Ubl conjugation pathway</keyword>
<dbReference type="Gene3D" id="3.30.1460.50">
    <property type="match status" value="1"/>
</dbReference>
<dbReference type="InterPro" id="IPR007135">
    <property type="entry name" value="Atg3/Atg10"/>
</dbReference>
<dbReference type="EMBL" id="BLZA01000019">
    <property type="protein sequence ID" value="GHJ86944.1"/>
    <property type="molecule type" value="Genomic_DNA"/>
</dbReference>
<dbReference type="PANTHER" id="PTHR14957">
    <property type="entry name" value="UBIQUITIN-LIKE-CONJUGATING ENZYME ATG10"/>
    <property type="match status" value="1"/>
</dbReference>
<dbReference type="GO" id="GO:0015031">
    <property type="term" value="P:protein transport"/>
    <property type="evidence" value="ECO:0007669"/>
    <property type="project" value="UniProtKB-KW"/>
</dbReference>
<keyword evidence="6" id="KW-0072">Autophagy</keyword>
<evidence type="ECO:0000256" key="5">
    <source>
        <dbReference type="ARBA" id="ARBA00022927"/>
    </source>
</evidence>
<organism evidence="8 9">
    <name type="scientific">Naganishia liquefaciens</name>
    <dbReference type="NCBI Taxonomy" id="104408"/>
    <lineage>
        <taxon>Eukaryota</taxon>
        <taxon>Fungi</taxon>
        <taxon>Dikarya</taxon>
        <taxon>Basidiomycota</taxon>
        <taxon>Agaricomycotina</taxon>
        <taxon>Tremellomycetes</taxon>
        <taxon>Filobasidiales</taxon>
        <taxon>Filobasidiaceae</taxon>
        <taxon>Naganishia</taxon>
    </lineage>
</organism>
<evidence type="ECO:0000256" key="3">
    <source>
        <dbReference type="ARBA" id="ARBA00022679"/>
    </source>
</evidence>
<accession>A0A8H3TVI5</accession>
<evidence type="ECO:0000256" key="4">
    <source>
        <dbReference type="ARBA" id="ARBA00022786"/>
    </source>
</evidence>
<dbReference type="OrthoDB" id="2593126at2759"/>
<name>A0A8H3TVI5_9TREE</name>
<dbReference type="Pfam" id="PF03987">
    <property type="entry name" value="Autophagy_act_C"/>
    <property type="match status" value="1"/>
</dbReference>
<gene>
    <name evidence="8" type="ORF">NliqN6_3346</name>
</gene>
<keyword evidence="9" id="KW-1185">Reference proteome</keyword>
<proteinExistence type="inferred from homology"/>
<dbReference type="Proteomes" id="UP000620104">
    <property type="component" value="Unassembled WGS sequence"/>
</dbReference>
<evidence type="ECO:0000313" key="8">
    <source>
        <dbReference type="EMBL" id="GHJ86944.1"/>
    </source>
</evidence>
<evidence type="ECO:0000256" key="1">
    <source>
        <dbReference type="ARBA" id="ARBA00005696"/>
    </source>
</evidence>
<dbReference type="GO" id="GO:0061651">
    <property type="term" value="F:Atg12 conjugating enzyme activity"/>
    <property type="evidence" value="ECO:0007669"/>
    <property type="project" value="TreeGrafter"/>
</dbReference>
<comment type="caution">
    <text evidence="8">The sequence shown here is derived from an EMBL/GenBank/DDBJ whole genome shotgun (WGS) entry which is preliminary data.</text>
</comment>
<protein>
    <recommendedName>
        <fullName evidence="2">Ubiquitin-like-conjugating enzyme ATG10</fullName>
    </recommendedName>
    <alternativeName>
        <fullName evidence="7">Autophagy-related protein 10</fullName>
    </alternativeName>
</protein>
<evidence type="ECO:0000313" key="9">
    <source>
        <dbReference type="Proteomes" id="UP000620104"/>
    </source>
</evidence>
<keyword evidence="5" id="KW-0653">Protein transport</keyword>
<dbReference type="PANTHER" id="PTHR14957:SF1">
    <property type="entry name" value="UBIQUITIN-LIKE-CONJUGATING ENZYME ATG10"/>
    <property type="match status" value="1"/>
</dbReference>
<dbReference type="GO" id="GO:0005829">
    <property type="term" value="C:cytosol"/>
    <property type="evidence" value="ECO:0007669"/>
    <property type="project" value="TreeGrafter"/>
</dbReference>
<keyword evidence="3" id="KW-0808">Transferase</keyword>
<dbReference type="GO" id="GO:0000422">
    <property type="term" value="P:autophagy of mitochondrion"/>
    <property type="evidence" value="ECO:0007669"/>
    <property type="project" value="TreeGrafter"/>
</dbReference>
<sequence length="251" mass="28654">MALIFANHQHFELACRHFIATQRQCSEQKGDQDPLRRVQSGWTWRDHPTYPHQGYMYRRDIKRSRRANAPSFSAAELEEEEQDAAAAQQPLDNYQPCLTIIVEWIVVFSKTYRIPQLCFNAYDTDGNALSLREILSAGSILACPTHPEQVHDDYLDLASTGNSEAAAPFPLLQRISHPYPHIGNSSAFEQTVWSIHPCHVQETVAEILEQSRGEVVAASPQRDEETSNVSDEVRWLECWFMVTSTLMNLRP</sequence>
<evidence type="ECO:0000256" key="7">
    <source>
        <dbReference type="ARBA" id="ARBA00029833"/>
    </source>
</evidence>
<dbReference type="GO" id="GO:0000045">
    <property type="term" value="P:autophagosome assembly"/>
    <property type="evidence" value="ECO:0007669"/>
    <property type="project" value="TreeGrafter"/>
</dbReference>
<evidence type="ECO:0000256" key="2">
    <source>
        <dbReference type="ARBA" id="ARBA00021099"/>
    </source>
</evidence>